<keyword evidence="14" id="KW-0472">Membrane</keyword>
<reference evidence="23 24" key="1">
    <citation type="submission" date="2020-02" db="EMBL/GenBank/DDBJ databases">
        <title>Bird 10,000 Genomes (B10K) Project - Family phase.</title>
        <authorList>
            <person name="Zhang G."/>
        </authorList>
    </citation>
    <scope>NUCLEOTIDE SEQUENCE [LARGE SCALE GENOMIC DNA]</scope>
    <source>
        <strain evidence="23">B10K-DU-006-06</strain>
    </source>
</reference>
<evidence type="ECO:0000256" key="17">
    <source>
        <dbReference type="ARBA" id="ARBA00068609"/>
    </source>
</evidence>
<feature type="region of interest" description="Disordered" evidence="21">
    <location>
        <begin position="1366"/>
        <end position="1419"/>
    </location>
</feature>
<dbReference type="Pfam" id="PF00641">
    <property type="entry name" value="Zn_ribbon_RanBP"/>
    <property type="match status" value="3"/>
</dbReference>
<evidence type="ECO:0000256" key="11">
    <source>
        <dbReference type="ARBA" id="ARBA00023010"/>
    </source>
</evidence>
<dbReference type="GO" id="GO:0017056">
    <property type="term" value="F:structural constituent of nuclear pore"/>
    <property type="evidence" value="ECO:0007669"/>
    <property type="project" value="TreeGrafter"/>
</dbReference>
<evidence type="ECO:0000256" key="4">
    <source>
        <dbReference type="ARBA" id="ARBA00022448"/>
    </source>
</evidence>
<evidence type="ECO:0000313" key="23">
    <source>
        <dbReference type="EMBL" id="NXW90351.1"/>
    </source>
</evidence>
<feature type="domain" description="RanBP2-type" evidence="22">
    <location>
        <begin position="691"/>
        <end position="720"/>
    </location>
</feature>
<dbReference type="InterPro" id="IPR036443">
    <property type="entry name" value="Znf_RanBP2_sf"/>
</dbReference>
<accession>A0A7L4FWU6</accession>
<keyword evidence="13" id="KW-0906">Nuclear pore complex</keyword>
<feature type="region of interest" description="Disordered" evidence="21">
    <location>
        <begin position="549"/>
        <end position="569"/>
    </location>
</feature>
<keyword evidence="15" id="KW-0539">Nucleus</keyword>
<protein>
    <recommendedName>
        <fullName evidence="17">Nuclear pore complex protein Nup153</fullName>
    </recommendedName>
    <alternativeName>
        <fullName evidence="19">153 kDa nucleoporin</fullName>
    </alternativeName>
    <alternativeName>
        <fullName evidence="18">Nucleoporin Nup153</fullName>
    </alternativeName>
</protein>
<evidence type="ECO:0000313" key="24">
    <source>
        <dbReference type="Proteomes" id="UP000541332"/>
    </source>
</evidence>
<feature type="compositionally biased region" description="Basic residues" evidence="21">
    <location>
        <begin position="1409"/>
        <end position="1419"/>
    </location>
</feature>
<keyword evidence="9" id="KW-0862">Zinc</keyword>
<feature type="region of interest" description="Disordered" evidence="21">
    <location>
        <begin position="1268"/>
        <end position="1343"/>
    </location>
</feature>
<dbReference type="InterPro" id="IPR026054">
    <property type="entry name" value="Nucleoporin"/>
</dbReference>
<dbReference type="GO" id="GO:0006405">
    <property type="term" value="P:RNA export from nucleus"/>
    <property type="evidence" value="ECO:0007669"/>
    <property type="project" value="TreeGrafter"/>
</dbReference>
<dbReference type="SMART" id="SM00547">
    <property type="entry name" value="ZnF_RBZ"/>
    <property type="match status" value="3"/>
</dbReference>
<keyword evidence="7 20" id="KW-0863">Zinc-finger</keyword>
<evidence type="ECO:0000256" key="21">
    <source>
        <dbReference type="SAM" id="MobiDB-lite"/>
    </source>
</evidence>
<dbReference type="Pfam" id="PF10599">
    <property type="entry name" value="Nup_retrotrp_bd"/>
    <property type="match status" value="1"/>
</dbReference>
<dbReference type="GO" id="GO:0006606">
    <property type="term" value="P:protein import into nucleus"/>
    <property type="evidence" value="ECO:0007669"/>
    <property type="project" value="TreeGrafter"/>
</dbReference>
<dbReference type="GO" id="GO:0031965">
    <property type="term" value="C:nuclear membrane"/>
    <property type="evidence" value="ECO:0007669"/>
    <property type="project" value="UniProtKB-SubCell"/>
</dbReference>
<proteinExistence type="inferred from homology"/>
<evidence type="ECO:0000256" key="20">
    <source>
        <dbReference type="PROSITE-ProRule" id="PRU00322"/>
    </source>
</evidence>
<keyword evidence="4" id="KW-0813">Transport</keyword>
<feature type="compositionally biased region" description="Polar residues" evidence="21">
    <location>
        <begin position="1373"/>
        <end position="1407"/>
    </location>
</feature>
<evidence type="ECO:0000256" key="1">
    <source>
        <dbReference type="ARBA" id="ARBA00001947"/>
    </source>
</evidence>
<feature type="compositionally biased region" description="Basic and acidic residues" evidence="21">
    <location>
        <begin position="935"/>
        <end position="945"/>
    </location>
</feature>
<evidence type="ECO:0000256" key="7">
    <source>
        <dbReference type="ARBA" id="ARBA00022771"/>
    </source>
</evidence>
<keyword evidence="6" id="KW-0677">Repeat</keyword>
<feature type="region of interest" description="Disordered" evidence="21">
    <location>
        <begin position="930"/>
        <end position="963"/>
    </location>
</feature>
<dbReference type="GO" id="GO:0003677">
    <property type="term" value="F:DNA binding"/>
    <property type="evidence" value="ECO:0007669"/>
    <property type="project" value="UniProtKB-KW"/>
</dbReference>
<keyword evidence="24" id="KW-1185">Reference proteome</keyword>
<feature type="compositionally biased region" description="Polar residues" evidence="21">
    <location>
        <begin position="947"/>
        <end position="963"/>
    </location>
</feature>
<evidence type="ECO:0000256" key="16">
    <source>
        <dbReference type="ARBA" id="ARBA00060842"/>
    </source>
</evidence>
<dbReference type="OrthoDB" id="79830at2759"/>
<dbReference type="GO" id="GO:0008270">
    <property type="term" value="F:zinc ion binding"/>
    <property type="evidence" value="ECO:0007669"/>
    <property type="project" value="UniProtKB-KW"/>
</dbReference>
<organism evidence="23 24">
    <name type="scientific">Pampusana beccarii</name>
    <name type="common">Western bronze ground-dove</name>
    <dbReference type="NCBI Taxonomy" id="2953425"/>
    <lineage>
        <taxon>Eukaryota</taxon>
        <taxon>Metazoa</taxon>
        <taxon>Chordata</taxon>
        <taxon>Craniata</taxon>
        <taxon>Vertebrata</taxon>
        <taxon>Euteleostomi</taxon>
        <taxon>Archelosauria</taxon>
        <taxon>Archosauria</taxon>
        <taxon>Dinosauria</taxon>
        <taxon>Saurischia</taxon>
        <taxon>Theropoda</taxon>
        <taxon>Coelurosauria</taxon>
        <taxon>Aves</taxon>
        <taxon>Neognathae</taxon>
        <taxon>Neoaves</taxon>
        <taxon>Columbimorphae</taxon>
        <taxon>Columbiformes</taxon>
        <taxon>Columbidae</taxon>
        <taxon>Pampusana</taxon>
    </lineage>
</organism>
<keyword evidence="5" id="KW-0479">Metal-binding</keyword>
<feature type="compositionally biased region" description="Low complexity" evidence="21">
    <location>
        <begin position="1268"/>
        <end position="1297"/>
    </location>
</feature>
<evidence type="ECO:0000259" key="22">
    <source>
        <dbReference type="PROSITE" id="PS50199"/>
    </source>
</evidence>
<evidence type="ECO:0000256" key="18">
    <source>
        <dbReference type="ARBA" id="ARBA00078197"/>
    </source>
</evidence>
<dbReference type="InterPro" id="IPR018892">
    <property type="entry name" value="Retro-transposon_transp_CS"/>
</dbReference>
<feature type="non-terminal residue" evidence="23">
    <location>
        <position position="1419"/>
    </location>
</feature>
<keyword evidence="8" id="KW-0509">mRNA transport</keyword>
<feature type="compositionally biased region" description="Polar residues" evidence="21">
    <location>
        <begin position="141"/>
        <end position="150"/>
    </location>
</feature>
<name>A0A7L4FWU6_9COLU</name>
<dbReference type="FunFam" id="4.10.1060.10:FF:000001">
    <property type="entry name" value="Nuclear pore complex protein Nup153"/>
    <property type="match status" value="3"/>
</dbReference>
<evidence type="ECO:0000256" key="6">
    <source>
        <dbReference type="ARBA" id="ARBA00022737"/>
    </source>
</evidence>
<evidence type="ECO:0000256" key="5">
    <source>
        <dbReference type="ARBA" id="ARBA00022723"/>
    </source>
</evidence>
<dbReference type="Gene3D" id="4.10.1060.10">
    <property type="entry name" value="Zinc finger, RanBP2-type"/>
    <property type="match status" value="3"/>
</dbReference>
<dbReference type="PANTHER" id="PTHR23193">
    <property type="entry name" value="NUCLEAR PORE COMPLEX PROTEIN NUP"/>
    <property type="match status" value="1"/>
</dbReference>
<comment type="caution">
    <text evidence="23">The sequence shown here is derived from an EMBL/GenBank/DDBJ whole genome shotgun (WGS) entry which is preliminary data.</text>
</comment>
<dbReference type="PROSITE" id="PS01358">
    <property type="entry name" value="ZF_RANBP2_1"/>
    <property type="match status" value="3"/>
</dbReference>
<comment type="subcellular location">
    <subcellularLocation>
        <location evidence="2">Nucleus membrane</location>
    </subcellularLocation>
    <subcellularLocation>
        <location evidence="3">Nucleus</location>
        <location evidence="3">Nuclear pore complex</location>
    </subcellularLocation>
</comment>
<dbReference type="EMBL" id="VWYH01007275">
    <property type="protein sequence ID" value="NXW90351.1"/>
    <property type="molecule type" value="Genomic_DNA"/>
</dbReference>
<evidence type="ECO:0000256" key="15">
    <source>
        <dbReference type="ARBA" id="ARBA00023242"/>
    </source>
</evidence>
<evidence type="ECO:0000256" key="2">
    <source>
        <dbReference type="ARBA" id="ARBA00004126"/>
    </source>
</evidence>
<evidence type="ECO:0000256" key="9">
    <source>
        <dbReference type="ARBA" id="ARBA00022833"/>
    </source>
</evidence>
<evidence type="ECO:0000256" key="19">
    <source>
        <dbReference type="ARBA" id="ARBA00079437"/>
    </source>
</evidence>
<gene>
    <name evidence="23" type="primary">Nup153</name>
    <name evidence="23" type="ORF">ALOBEC_R05257</name>
</gene>
<evidence type="ECO:0000256" key="3">
    <source>
        <dbReference type="ARBA" id="ARBA00004567"/>
    </source>
</evidence>
<dbReference type="GO" id="GO:0005643">
    <property type="term" value="C:nuclear pore"/>
    <property type="evidence" value="ECO:0007669"/>
    <property type="project" value="UniProtKB-SubCell"/>
</dbReference>
<feature type="region of interest" description="Disordered" evidence="21">
    <location>
        <begin position="131"/>
        <end position="158"/>
    </location>
</feature>
<evidence type="ECO:0000256" key="10">
    <source>
        <dbReference type="ARBA" id="ARBA00022927"/>
    </source>
</evidence>
<dbReference type="InterPro" id="IPR001876">
    <property type="entry name" value="Znf_RanBP2"/>
</dbReference>
<dbReference type="GO" id="GO:0008139">
    <property type="term" value="F:nuclear localization sequence binding"/>
    <property type="evidence" value="ECO:0007669"/>
    <property type="project" value="TreeGrafter"/>
</dbReference>
<evidence type="ECO:0000256" key="12">
    <source>
        <dbReference type="ARBA" id="ARBA00023125"/>
    </source>
</evidence>
<feature type="domain" description="RanBP2-type" evidence="22">
    <location>
        <begin position="819"/>
        <end position="848"/>
    </location>
</feature>
<evidence type="ECO:0000256" key="14">
    <source>
        <dbReference type="ARBA" id="ARBA00023136"/>
    </source>
</evidence>
<dbReference type="Pfam" id="PF08604">
    <property type="entry name" value="Nup153"/>
    <property type="match status" value="1"/>
</dbReference>
<sequence>GIISRVTESVKSIVPGWLQKYFNKSEDECVDTNESTNQEENPVNYHHDYANEDTIMIDGRVTPESARINLEEPSTSRSALNFSDVLTRPSLHRSHLNCTMLDSTVPHCQPSTSSSFGIGSPGLSLVKEIKDSTSQHDDDNISTTSGFSSRASDKDITVSKNTSAPLLWSTEAERPHSLSQHHAASSKKPAFNLSAFGSPSPSLGNTSLFKTSQLGDSPFYPGKTTYGGAAAAARETKARIAPYQPPVRRQMKAKQANVQSYGVTSSTARRILQSLEKMSSPLADAKRIPSSVSSPLSSPVDRSILDITSFQSKRNQMESQHPPVQKLVTPKAISLSVSRTQYFKPSLSPAADSGKIHQRVDTKHKFIFLIFFSFFSSSSSTYALLLCASNLTYPKFSPPASNGLSSGAGVGGGGKMRRERGVHFVSKPGQEEQVGDSEEPVLPKVPLPISTASLPSFNFSFLASSSVSSSPSTVSTAVTNKVKLCGIHNIGSPVFRFSSPIVKSTEAEVLPPLSQIGFTFSVPVVKSAELSGSSDTPVTSLLTLDTTTVNSTSNKKGEKEEYNGPSKPAKVLKEGSVLDILKSPGFTSVKTHSPTPAQPVTSTEVYTRPAISSFSAGKDTSKEASSFWQSDTHDPCLQNETTDDKCVTCQAAKVSTVESTKQTISSSPGVTSKAAVPAAATLGFDDKFKPAPNTWDCDTCLVQNKPEATKCIACETPKPGTGVMPALTLPVVTDNSVTVTSSSSSTDTTVTLGFGDKFKKPKGSWDCSVCLVSNKAEDSKCVACQSEKAGISVPVTSSSVSAFSAPSGGFLDLDKFKKPEGSWDCEVCLVQNKAEATKCIACESAKPGTKAELKGFGTAAVSTNATMPSFAFGVQLPSSESSHTLGSTGNFKFGDQGSFKFGIASESASSNTVTGGFKFPTSSADFKFGVSSSDSKSEDSKKEGKSNSFTFGLPSTSQAPSTFQFGTASLGQQEKKEEPVLGGFGFGTSSTSSIAISENKTGAGGFTFGTAAEKEVASPALAFKKSDEKKDEALSTKGGFSFGIVEAAPASQFVLGRTEEKQDSVTSAAPLPFRKKADNEELKAQPIFPAGMAEHTKEESTAKPIFNFSFAKPSEKESEQAKPTFAFGAQTSNSVAKPSFSFLSSSSSSTVVPTTSANSSSVFGSAISSSNPQPVPAPFVFGQPSNTVSSSVFGNSADSAASQSFGFSQENKPATTSSSTGTGSFLFGSGASSTNTANSGFNFGATTTSSSTGSSSSFLFGSGPPAPAAGPAFGASQAPAFGQSQGSSQPSAPSFGSLSTPLFSAGAQPAPPAFGSVTSSTQPSLFGQQATQQPGFGSGAPSAGSVFQFGSNFPNNPRVFTFGANHPAPTAPAQPSGSSGFSFNQPPGFTVGTNGKNVFSASGSSVSGRKIKTAVRRRK</sequence>
<dbReference type="InterPro" id="IPR013913">
    <property type="entry name" value="Nup153_N"/>
</dbReference>
<dbReference type="PANTHER" id="PTHR23193:SF23">
    <property type="entry name" value="NUCLEAR PORE COMPLEX PROTEIN NUP153"/>
    <property type="match status" value="1"/>
</dbReference>
<feature type="domain" description="RanBP2-type" evidence="22">
    <location>
        <begin position="761"/>
        <end position="790"/>
    </location>
</feature>
<dbReference type="GO" id="GO:0051028">
    <property type="term" value="P:mRNA transport"/>
    <property type="evidence" value="ECO:0007669"/>
    <property type="project" value="UniProtKB-KW"/>
</dbReference>
<evidence type="ECO:0000256" key="8">
    <source>
        <dbReference type="ARBA" id="ARBA00022816"/>
    </source>
</evidence>
<comment type="cofactor">
    <cofactor evidence="1">
        <name>Zn(2+)</name>
        <dbReference type="ChEBI" id="CHEBI:29105"/>
    </cofactor>
</comment>
<evidence type="ECO:0000256" key="13">
    <source>
        <dbReference type="ARBA" id="ARBA00023132"/>
    </source>
</evidence>
<feature type="non-terminal residue" evidence="23">
    <location>
        <position position="1"/>
    </location>
</feature>
<comment type="similarity">
    <text evidence="16">Belongs to the NUP153 family.</text>
</comment>
<feature type="compositionally biased region" description="Polar residues" evidence="21">
    <location>
        <begin position="1316"/>
        <end position="1333"/>
    </location>
</feature>
<keyword evidence="12" id="KW-0238">DNA-binding</keyword>
<dbReference type="SUPFAM" id="SSF90209">
    <property type="entry name" value="Ran binding protein zinc finger-like"/>
    <property type="match status" value="3"/>
</dbReference>
<dbReference type="Proteomes" id="UP000541332">
    <property type="component" value="Unassembled WGS sequence"/>
</dbReference>
<keyword evidence="11" id="KW-0811">Translocation</keyword>
<keyword evidence="10" id="KW-0653">Protein transport</keyword>
<dbReference type="PROSITE" id="PS50199">
    <property type="entry name" value="ZF_RANBP2_2"/>
    <property type="match status" value="3"/>
</dbReference>